<evidence type="ECO:0000256" key="1">
    <source>
        <dbReference type="ARBA" id="ARBA00004141"/>
    </source>
</evidence>
<keyword evidence="9" id="KW-1185">Reference proteome</keyword>
<keyword evidence="6 7" id="KW-0472">Membrane</keyword>
<comment type="pathway">
    <text evidence="2">Secondary metabolite biosynthesis.</text>
</comment>
<evidence type="ECO:0000256" key="4">
    <source>
        <dbReference type="ARBA" id="ARBA00022692"/>
    </source>
</evidence>
<feature type="transmembrane region" description="Helical" evidence="7">
    <location>
        <begin position="93"/>
        <end position="111"/>
    </location>
</feature>
<evidence type="ECO:0000256" key="3">
    <source>
        <dbReference type="ARBA" id="ARBA00006757"/>
    </source>
</evidence>
<evidence type="ECO:0000313" key="9">
    <source>
        <dbReference type="Proteomes" id="UP000028045"/>
    </source>
</evidence>
<gene>
    <name evidence="8" type="ORF">S7711_09560</name>
</gene>
<sequence>MAGIQGLGGALGLPPLCSVASGAKVVGPGVKKGGAHNTVILWDELRVQAMALTPPNDHVMPISNAFSAICGIFWSASYVLLTLCAFRDRSYGMPIFALCLNITCEFIYGFIYPPDPFNTIIFAGWAVIDVFLFIATLRYGKHEWRHAPMVANNLSVIIVCLGTPVAFWLQMAFASELIPVIGRQIVWYGTGPVQIILSLGGVMQLASRHHTRGHSFHIWWTRAIGTLAANACFLYRAVEWPERFGYAAGPISFFYMAGATFIDIVYIITYYVVKNYESKVAEEAKKEAVGRKNGKGIRI</sequence>
<dbReference type="Proteomes" id="UP000028045">
    <property type="component" value="Unassembled WGS sequence"/>
</dbReference>
<dbReference type="InterPro" id="IPR039020">
    <property type="entry name" value="PaxB-like"/>
</dbReference>
<keyword evidence="5 7" id="KW-1133">Transmembrane helix</keyword>
<feature type="transmembrane region" description="Helical" evidence="7">
    <location>
        <begin position="65"/>
        <end position="86"/>
    </location>
</feature>
<dbReference type="EMBL" id="KL647805">
    <property type="protein sequence ID" value="KEY73622.1"/>
    <property type="molecule type" value="Genomic_DNA"/>
</dbReference>
<evidence type="ECO:0000256" key="2">
    <source>
        <dbReference type="ARBA" id="ARBA00005179"/>
    </source>
</evidence>
<evidence type="ECO:0000256" key="5">
    <source>
        <dbReference type="ARBA" id="ARBA00022989"/>
    </source>
</evidence>
<organism evidence="8 9">
    <name type="scientific">Stachybotrys chartarum (strain CBS 109288 / IBT 7711)</name>
    <name type="common">Toxic black mold</name>
    <name type="synonym">Stilbospora chartarum</name>
    <dbReference type="NCBI Taxonomy" id="1280523"/>
    <lineage>
        <taxon>Eukaryota</taxon>
        <taxon>Fungi</taxon>
        <taxon>Dikarya</taxon>
        <taxon>Ascomycota</taxon>
        <taxon>Pezizomycotina</taxon>
        <taxon>Sordariomycetes</taxon>
        <taxon>Hypocreomycetidae</taxon>
        <taxon>Hypocreales</taxon>
        <taxon>Stachybotryaceae</taxon>
        <taxon>Stachybotrys</taxon>
    </lineage>
</organism>
<name>A0A084B7U3_STACB</name>
<evidence type="ECO:0000256" key="7">
    <source>
        <dbReference type="SAM" id="Phobius"/>
    </source>
</evidence>
<dbReference type="PANTHER" id="PTHR42038:SF2">
    <property type="entry name" value="TERPENE CYCLASE AUSL"/>
    <property type="match status" value="1"/>
</dbReference>
<dbReference type="OrthoDB" id="5294024at2759"/>
<feature type="transmembrane region" description="Helical" evidence="7">
    <location>
        <begin position="253"/>
        <end position="273"/>
    </location>
</feature>
<dbReference type="PANTHER" id="PTHR42038">
    <property type="match status" value="1"/>
</dbReference>
<evidence type="ECO:0000256" key="6">
    <source>
        <dbReference type="ARBA" id="ARBA00023136"/>
    </source>
</evidence>
<dbReference type="AlphaFoldDB" id="A0A084B7U3"/>
<dbReference type="GO" id="GO:0016020">
    <property type="term" value="C:membrane"/>
    <property type="evidence" value="ECO:0007669"/>
    <property type="project" value="UniProtKB-SubCell"/>
</dbReference>
<comment type="subcellular location">
    <subcellularLocation>
        <location evidence="1">Membrane</location>
        <topology evidence="1">Multi-pass membrane protein</topology>
    </subcellularLocation>
</comment>
<accession>A0A084B7U3</accession>
<evidence type="ECO:0000313" key="8">
    <source>
        <dbReference type="EMBL" id="KEY73622.1"/>
    </source>
</evidence>
<keyword evidence="4 7" id="KW-0812">Transmembrane</keyword>
<reference evidence="8 9" key="1">
    <citation type="journal article" date="2014" name="BMC Genomics">
        <title>Comparative genome sequencing reveals chemotype-specific gene clusters in the toxigenic black mold Stachybotrys.</title>
        <authorList>
            <person name="Semeiks J."/>
            <person name="Borek D."/>
            <person name="Otwinowski Z."/>
            <person name="Grishin N.V."/>
        </authorList>
    </citation>
    <scope>NUCLEOTIDE SEQUENCE [LARGE SCALE GENOMIC DNA]</scope>
    <source>
        <strain evidence="9">CBS 109288 / IBT 7711</strain>
    </source>
</reference>
<feature type="transmembrane region" description="Helical" evidence="7">
    <location>
        <begin position="218"/>
        <end position="238"/>
    </location>
</feature>
<proteinExistence type="inferred from homology"/>
<dbReference type="HOGENOM" id="CLU_903660_0_0_1"/>
<evidence type="ECO:0008006" key="10">
    <source>
        <dbReference type="Google" id="ProtNLM"/>
    </source>
</evidence>
<protein>
    <recommendedName>
        <fullName evidence="10">Integral membrane protein</fullName>
    </recommendedName>
</protein>
<feature type="transmembrane region" description="Helical" evidence="7">
    <location>
        <begin position="149"/>
        <end position="173"/>
    </location>
</feature>
<dbReference type="GO" id="GO:0016829">
    <property type="term" value="F:lyase activity"/>
    <property type="evidence" value="ECO:0007669"/>
    <property type="project" value="InterPro"/>
</dbReference>
<comment type="similarity">
    <text evidence="3">Belongs to the paxB family.</text>
</comment>
<feature type="transmembrane region" description="Helical" evidence="7">
    <location>
        <begin position="117"/>
        <end position="137"/>
    </location>
</feature>
<feature type="transmembrane region" description="Helical" evidence="7">
    <location>
        <begin position="185"/>
        <end position="206"/>
    </location>
</feature>
<dbReference type="Pfam" id="PF25129">
    <property type="entry name" value="Pyr4-TMTC"/>
    <property type="match status" value="1"/>
</dbReference>